<evidence type="ECO:0000313" key="2">
    <source>
        <dbReference type="EMBL" id="EOB06236.1"/>
    </source>
</evidence>
<feature type="compositionally biased region" description="Basic and acidic residues" evidence="1">
    <location>
        <begin position="38"/>
        <end position="59"/>
    </location>
</feature>
<evidence type="ECO:0000313" key="3">
    <source>
        <dbReference type="Proteomes" id="UP000296049"/>
    </source>
</evidence>
<evidence type="ECO:0000256" key="1">
    <source>
        <dbReference type="SAM" id="MobiDB-lite"/>
    </source>
</evidence>
<feature type="region of interest" description="Disordered" evidence="1">
    <location>
        <begin position="714"/>
        <end position="733"/>
    </location>
</feature>
<dbReference type="EMBL" id="KB742629">
    <property type="protein sequence ID" value="EOB06236.1"/>
    <property type="molecule type" value="Genomic_DNA"/>
</dbReference>
<proteinExistence type="predicted"/>
<gene>
    <name evidence="2" type="ORF">Anapl_01266</name>
</gene>
<accession>R0K7R8</accession>
<feature type="region of interest" description="Disordered" evidence="1">
    <location>
        <begin position="36"/>
        <end position="65"/>
    </location>
</feature>
<protein>
    <submittedName>
        <fullName evidence="2">Uncharacterized protein</fullName>
    </submittedName>
</protein>
<organism evidence="2 3">
    <name type="scientific">Anas platyrhynchos</name>
    <name type="common">Mallard</name>
    <name type="synonym">Anas boschas</name>
    <dbReference type="NCBI Taxonomy" id="8839"/>
    <lineage>
        <taxon>Eukaryota</taxon>
        <taxon>Metazoa</taxon>
        <taxon>Chordata</taxon>
        <taxon>Craniata</taxon>
        <taxon>Vertebrata</taxon>
        <taxon>Euteleostomi</taxon>
        <taxon>Archelosauria</taxon>
        <taxon>Archosauria</taxon>
        <taxon>Dinosauria</taxon>
        <taxon>Saurischia</taxon>
        <taxon>Theropoda</taxon>
        <taxon>Coelurosauria</taxon>
        <taxon>Aves</taxon>
        <taxon>Neognathae</taxon>
        <taxon>Galloanserae</taxon>
        <taxon>Anseriformes</taxon>
        <taxon>Anatidae</taxon>
        <taxon>Anatinae</taxon>
        <taxon>Anas</taxon>
    </lineage>
</organism>
<dbReference type="Proteomes" id="UP000296049">
    <property type="component" value="Unassembled WGS sequence"/>
</dbReference>
<feature type="compositionally biased region" description="Basic and acidic residues" evidence="1">
    <location>
        <begin position="723"/>
        <end position="733"/>
    </location>
</feature>
<reference evidence="3" key="1">
    <citation type="journal article" date="2013" name="Nat. Genet.">
        <title>The duck genome and transcriptome provide insight into an avian influenza virus reservoir species.</title>
        <authorList>
            <person name="Huang Y."/>
            <person name="Li Y."/>
            <person name="Burt D.W."/>
            <person name="Chen H."/>
            <person name="Zhang Y."/>
            <person name="Qian W."/>
            <person name="Kim H."/>
            <person name="Gan S."/>
            <person name="Zhao Y."/>
            <person name="Li J."/>
            <person name="Yi K."/>
            <person name="Feng H."/>
            <person name="Zhu P."/>
            <person name="Li B."/>
            <person name="Liu Q."/>
            <person name="Fairley S."/>
            <person name="Magor K.E."/>
            <person name="Du Z."/>
            <person name="Hu X."/>
            <person name="Goodman L."/>
            <person name="Tafer H."/>
            <person name="Vignal A."/>
            <person name="Lee T."/>
            <person name="Kim K.W."/>
            <person name="Sheng Z."/>
            <person name="An Y."/>
            <person name="Searle S."/>
            <person name="Herrero J."/>
            <person name="Groenen M.A."/>
            <person name="Crooijmans R.P."/>
            <person name="Faraut T."/>
            <person name="Cai Q."/>
            <person name="Webster R.G."/>
            <person name="Aldridge J.R."/>
            <person name="Warren W.C."/>
            <person name="Bartschat S."/>
            <person name="Kehr S."/>
            <person name="Marz M."/>
            <person name="Stadler P.F."/>
            <person name="Smith J."/>
            <person name="Kraus R.H."/>
            <person name="Zhao Y."/>
            <person name="Ren L."/>
            <person name="Fei J."/>
            <person name="Morisson M."/>
            <person name="Kaiser P."/>
            <person name="Griffin D.K."/>
            <person name="Rao M."/>
            <person name="Pitel F."/>
            <person name="Wang J."/>
            <person name="Li N."/>
        </authorList>
    </citation>
    <scope>NUCLEOTIDE SEQUENCE [LARGE SCALE GENOMIC DNA]</scope>
</reference>
<name>R0K7R8_ANAPL</name>
<dbReference type="AlphaFoldDB" id="R0K7R8"/>
<keyword evidence="3" id="KW-1185">Reference proteome</keyword>
<sequence>MWDKSESLAAEPNMKGLAVEQASMLGLMVRPCGPFKNKHTDVTHKEKLEKLGSSKDKANGKSSPLPISEQLEKWANLQRGKSEGDVQKGFTVQRDDPFYSGLYFPPKSPGEPCECQCFPAYVLAHMHTQTRDTLQQLIKPNPSQGRSFSNEVPTRYTDGWTRNHCVPLKPKKQSLVSSMSSMNVDLLSKYSAKYDILQPLLSPTSGKAEVFLLHNGVTVSDNSVHFWCSIRPLHHETAGQQEGVADKAGCWEQMAGQSGEEAPSFDFLIIHVVLISAEGQQPRNYFQQLPKPLSAVLYPLLKPKTKSKGFTAWSLVAQLRSRRDLCSMAGGQANRDVLTAANVLQLRFQVRSIVSRYANGNLTADGESLGQIHSGQKRCESQLSKCKRRVPRKIYFQSEGRKKEQKEANESSQTDGLLHGPLLRFCVRVTAFLNGCLHRLLPNPPKCKKGHPCYMSPGEYEPSLKAQRGDEFGHALQTSCFSGPAASSAGKREAQRGGGRLQLGREQLTEQEVIGPVVMGLCQPCVCRVPAPAMAVCSHTSEVMMVEQLVASSPWQLQLSTRLQACNCSLARLASAVLPLLWHPPTQKTMQKVFDYAAEMANRKCEVPATCKSNIPTARESPCMGEQGDGQGEREELQLCFKPQGPFGGSGLIFQGSTALFPPLKSTPAASVGIRLQRPSIPPLYFRAQANHHGGEGSNFLHTLLRPDHLSGLGDGSSVEWTASHEKRAVSPP</sequence>